<name>A0AAE9DQT3_CAEBR</name>
<accession>A0AAE9DQT3</accession>
<sequence>MLPPDHFNVFKATPSLQSPRRLTHPRRMLHFIDSSGSDDDLDELPRHLPPVVRRLAPLRHASSQYNLKSTGTSSDSSTSSENSTSSCSRISMASRRASCFELNKEDEFKLMAADKLLQAMENMKHATSSQAIRWRCTSTESLTSSKSRRHSKGPLELIHNLMAKKAVQKRDLNVVGPPTLISSTVSLHEISTRGPVAETHQKVNPNQLTRNAMNEMLNHVGPYPQIVLPASGFWMDGVSSHPSGWSSDISLDKAKARDPFNSFERFKLETDESCHVYRKQFMPNEHHDFFAHDPLVGPLILSVQAQKISSADAFNIILRTRKGTTNKIISAAALADRPSAARMAKVLCEEITTEQFSPIAFPGGQELVMNYDEHILTNTYKFGVVYQKGGQTTEEQLFGNPQGSPAFAEFLSLLGDTVPLQGFKKYRGGLDTVHNQTGHQSVFTQFHNREVMFHVSTMLPYTIGDAQQLQRKRHIGNDIVAIIFQEANTPFAPDMIASNFLHAYVVVQPIDALTDKVRYRVAVAARDDVPFFGPTLPNPPVYMHHTDFRNFLLTKLINAENAAYKSSKFAKLAERTRGSLLDGLYATCKERSEFYSSPLLESTSSSDSHSTSSYGSGILNSVKKAFIGRSRSVSQETSHVPHRAATINVVTRPKKSVSSTSSSASARTHSPIRDDVPKTYGRTDWDISSQESPDNEHDSDTGMESMSSTELSNQTRASSCTFCVEDFQNATSSDAKRLETLCVDVQRLQTEKSDLLRQNVSCKTDIKKLKDRQSVLSEELERANDEISRLRRMLKKPSNSDMAPIHQHFERSYSDVSPEDSGWTESSDHLIPVWIRPQIHSTVSRRSNSELMSRPMSTESSLFQISPLLTPSTSFFAAHMTEVLYEKITRTGVGHELRRAYSNWETRGNNWNSSFSSQKHIDSRSYKRSGEEEEDMDVDGE</sequence>
<dbReference type="FunFam" id="3.40.50.11210:FF:000002">
    <property type="entry name" value="Signal-induced proliferation-associated 1-like protein 1"/>
    <property type="match status" value="1"/>
</dbReference>
<dbReference type="PROSITE" id="PS50085">
    <property type="entry name" value="RAPGAP"/>
    <property type="match status" value="1"/>
</dbReference>
<keyword evidence="2" id="KW-0597">Phosphoprotein</keyword>
<dbReference type="Pfam" id="PF21022">
    <property type="entry name" value="Rap-GAP_dimer"/>
    <property type="match status" value="1"/>
</dbReference>
<feature type="compositionally biased region" description="Polar residues" evidence="5">
    <location>
        <begin position="702"/>
        <end position="712"/>
    </location>
</feature>
<protein>
    <recommendedName>
        <fullName evidence="6">Rap-GAP domain-containing protein</fullName>
    </recommendedName>
</protein>
<feature type="compositionally biased region" description="Low complexity" evidence="5">
    <location>
        <begin position="69"/>
        <end position="88"/>
    </location>
</feature>
<evidence type="ECO:0000256" key="3">
    <source>
        <dbReference type="ARBA" id="ARBA00023054"/>
    </source>
</evidence>
<evidence type="ECO:0000256" key="5">
    <source>
        <dbReference type="SAM" id="MobiDB-lite"/>
    </source>
</evidence>
<dbReference type="InterPro" id="IPR050989">
    <property type="entry name" value="Rap1_Ran_GAP"/>
</dbReference>
<dbReference type="Gene3D" id="6.10.140.210">
    <property type="match status" value="1"/>
</dbReference>
<dbReference type="AlphaFoldDB" id="A0AAE9DQT3"/>
<dbReference type="EMBL" id="CP090892">
    <property type="protein sequence ID" value="ULU08842.1"/>
    <property type="molecule type" value="Genomic_DNA"/>
</dbReference>
<keyword evidence="1" id="KW-0343">GTPase activation</keyword>
<feature type="region of interest" description="Disordered" evidence="5">
    <location>
        <begin position="57"/>
        <end position="88"/>
    </location>
</feature>
<dbReference type="GO" id="GO:0051056">
    <property type="term" value="P:regulation of small GTPase mediated signal transduction"/>
    <property type="evidence" value="ECO:0007669"/>
    <property type="project" value="InterPro"/>
</dbReference>
<keyword evidence="3 4" id="KW-0175">Coiled coil</keyword>
<dbReference type="Gene3D" id="3.40.50.11210">
    <property type="entry name" value="Rap/Ran-GAP"/>
    <property type="match status" value="1"/>
</dbReference>
<feature type="coiled-coil region" evidence="4">
    <location>
        <begin position="738"/>
        <end position="793"/>
    </location>
</feature>
<evidence type="ECO:0000259" key="6">
    <source>
        <dbReference type="PROSITE" id="PS50085"/>
    </source>
</evidence>
<feature type="compositionally biased region" description="Basic and acidic residues" evidence="5">
    <location>
        <begin position="919"/>
        <end position="930"/>
    </location>
</feature>
<evidence type="ECO:0000256" key="4">
    <source>
        <dbReference type="SAM" id="Coils"/>
    </source>
</evidence>
<evidence type="ECO:0000256" key="2">
    <source>
        <dbReference type="ARBA" id="ARBA00022553"/>
    </source>
</evidence>
<dbReference type="InterPro" id="IPR035974">
    <property type="entry name" value="Rap/Ran-GAP_sf"/>
</dbReference>
<gene>
    <name evidence="7" type="ORF">L3Y34_019811</name>
</gene>
<feature type="compositionally biased region" description="Acidic residues" evidence="5">
    <location>
        <begin position="931"/>
        <end position="941"/>
    </location>
</feature>
<reference evidence="7 8" key="1">
    <citation type="submission" date="2022-05" db="EMBL/GenBank/DDBJ databases">
        <title>Chromosome-level reference genomes for two strains of Caenorhabditis briggsae: an improved platform for comparative genomics.</title>
        <authorList>
            <person name="Stevens L."/>
            <person name="Andersen E.C."/>
        </authorList>
    </citation>
    <scope>NUCLEOTIDE SEQUENCE [LARGE SCALE GENOMIC DNA]</scope>
    <source>
        <strain evidence="7">QX1410_ONT</strain>
        <tissue evidence="7">Whole-organism</tissue>
    </source>
</reference>
<feature type="domain" description="Rap-GAP" evidence="6">
    <location>
        <begin position="368"/>
        <end position="584"/>
    </location>
</feature>
<feature type="region of interest" description="Disordered" evidence="5">
    <location>
        <begin position="632"/>
        <end position="712"/>
    </location>
</feature>
<feature type="compositionally biased region" description="Basic and acidic residues" evidence="5">
    <location>
        <begin position="671"/>
        <end position="685"/>
    </location>
</feature>
<evidence type="ECO:0000313" key="8">
    <source>
        <dbReference type="Proteomes" id="UP000827892"/>
    </source>
</evidence>
<dbReference type="InterPro" id="IPR000331">
    <property type="entry name" value="Rap/Ran_GAP_dom"/>
</dbReference>
<feature type="compositionally biased region" description="Low complexity" evidence="5">
    <location>
        <begin position="656"/>
        <end position="669"/>
    </location>
</feature>
<dbReference type="PANTHER" id="PTHR15711">
    <property type="entry name" value="RAP GTPASE-ACTIVATING PROTEIN"/>
    <property type="match status" value="1"/>
</dbReference>
<dbReference type="SUPFAM" id="SSF111347">
    <property type="entry name" value="Rap/Ran-GAP"/>
    <property type="match status" value="1"/>
</dbReference>
<organism evidence="7 8">
    <name type="scientific">Caenorhabditis briggsae</name>
    <dbReference type="NCBI Taxonomy" id="6238"/>
    <lineage>
        <taxon>Eukaryota</taxon>
        <taxon>Metazoa</taxon>
        <taxon>Ecdysozoa</taxon>
        <taxon>Nematoda</taxon>
        <taxon>Chromadorea</taxon>
        <taxon>Rhabditida</taxon>
        <taxon>Rhabditina</taxon>
        <taxon>Rhabditomorpha</taxon>
        <taxon>Rhabditoidea</taxon>
        <taxon>Rhabditidae</taxon>
        <taxon>Peloderinae</taxon>
        <taxon>Caenorhabditis</taxon>
    </lineage>
</organism>
<evidence type="ECO:0000256" key="1">
    <source>
        <dbReference type="ARBA" id="ARBA00022468"/>
    </source>
</evidence>
<proteinExistence type="predicted"/>
<dbReference type="Pfam" id="PF02145">
    <property type="entry name" value="Rap_GAP"/>
    <property type="match status" value="1"/>
</dbReference>
<dbReference type="PANTHER" id="PTHR15711:SF32">
    <property type="entry name" value="RAP GTPASE ACTIVATING PROTEIN 1, ISOFORM H"/>
    <property type="match status" value="1"/>
</dbReference>
<dbReference type="Proteomes" id="UP000827892">
    <property type="component" value="Chromosome II"/>
</dbReference>
<dbReference type="GO" id="GO:0005096">
    <property type="term" value="F:GTPase activator activity"/>
    <property type="evidence" value="ECO:0007669"/>
    <property type="project" value="UniProtKB-KW"/>
</dbReference>
<feature type="region of interest" description="Disordered" evidence="5">
    <location>
        <begin position="914"/>
        <end position="941"/>
    </location>
</feature>
<evidence type="ECO:0000313" key="7">
    <source>
        <dbReference type="EMBL" id="ULU08842.1"/>
    </source>
</evidence>